<feature type="active site" description="Proton donor/acceptor" evidence="8">
    <location>
        <position position="205"/>
    </location>
</feature>
<gene>
    <name evidence="11" type="ORF">NA57DRAFT_61557</name>
</gene>
<evidence type="ECO:0000256" key="10">
    <source>
        <dbReference type="SAM" id="Phobius"/>
    </source>
</evidence>
<evidence type="ECO:0000256" key="5">
    <source>
        <dbReference type="ARBA" id="ARBA00022801"/>
    </source>
</evidence>
<dbReference type="PANTHER" id="PTHR33630:SF9">
    <property type="entry name" value="CUTINASE 4"/>
    <property type="match status" value="1"/>
</dbReference>
<evidence type="ECO:0000313" key="12">
    <source>
        <dbReference type="Proteomes" id="UP000799772"/>
    </source>
</evidence>
<evidence type="ECO:0000256" key="6">
    <source>
        <dbReference type="ARBA" id="ARBA00023157"/>
    </source>
</evidence>
<name>A0A9P4I5B0_9PEZI</name>
<evidence type="ECO:0000256" key="3">
    <source>
        <dbReference type="ARBA" id="ARBA00022487"/>
    </source>
</evidence>
<dbReference type="EC" id="3.1.1.74" evidence="2"/>
<comment type="caution">
    <text evidence="11">The sequence shown here is derived from an EMBL/GenBank/DDBJ whole genome shotgun (WGS) entry which is preliminary data.</text>
</comment>
<feature type="disulfide bond" evidence="9">
    <location>
        <begin position="57"/>
        <end position="132"/>
    </location>
</feature>
<feature type="active site" evidence="8">
    <location>
        <position position="194"/>
    </location>
</feature>
<accession>A0A9P4I5B0</accession>
<proteinExistence type="inferred from homology"/>
<dbReference type="AlphaFoldDB" id="A0A9P4I5B0"/>
<dbReference type="SUPFAM" id="SSF53474">
    <property type="entry name" value="alpha/beta-Hydrolases"/>
    <property type="match status" value="1"/>
</dbReference>
<evidence type="ECO:0000256" key="9">
    <source>
        <dbReference type="PIRSR" id="PIRSR611150-2"/>
    </source>
</evidence>
<keyword evidence="10" id="KW-0472">Membrane</keyword>
<reference evidence="11" key="1">
    <citation type="journal article" date="2020" name="Stud. Mycol.">
        <title>101 Dothideomycetes genomes: a test case for predicting lifestyles and emergence of pathogens.</title>
        <authorList>
            <person name="Haridas S."/>
            <person name="Albert R."/>
            <person name="Binder M."/>
            <person name="Bloem J."/>
            <person name="Labutti K."/>
            <person name="Salamov A."/>
            <person name="Andreopoulos B."/>
            <person name="Baker S."/>
            <person name="Barry K."/>
            <person name="Bills G."/>
            <person name="Bluhm B."/>
            <person name="Cannon C."/>
            <person name="Castanera R."/>
            <person name="Culley D."/>
            <person name="Daum C."/>
            <person name="Ezra D."/>
            <person name="Gonzalez J."/>
            <person name="Henrissat B."/>
            <person name="Kuo A."/>
            <person name="Liang C."/>
            <person name="Lipzen A."/>
            <person name="Lutzoni F."/>
            <person name="Magnuson J."/>
            <person name="Mondo S."/>
            <person name="Nolan M."/>
            <person name="Ohm R."/>
            <person name="Pangilinan J."/>
            <person name="Park H.-J."/>
            <person name="Ramirez L."/>
            <person name="Alfaro M."/>
            <person name="Sun H."/>
            <person name="Tritt A."/>
            <person name="Yoshinaga Y."/>
            <person name="Zwiers L.-H."/>
            <person name="Turgeon B."/>
            <person name="Goodwin S."/>
            <person name="Spatafora J."/>
            <person name="Crous P."/>
            <person name="Grigoriev I."/>
        </authorList>
    </citation>
    <scope>NUCLEOTIDE SEQUENCE</scope>
    <source>
        <strain evidence="11">CBS 133067</strain>
    </source>
</reference>
<evidence type="ECO:0000256" key="4">
    <source>
        <dbReference type="ARBA" id="ARBA00022729"/>
    </source>
</evidence>
<evidence type="ECO:0000256" key="7">
    <source>
        <dbReference type="ARBA" id="ARBA00034045"/>
    </source>
</evidence>
<dbReference type="PRINTS" id="PR00129">
    <property type="entry name" value="CUTINASE"/>
</dbReference>
<comment type="similarity">
    <text evidence="1">Belongs to the cutinase family.</text>
</comment>
<dbReference type="GO" id="GO:0050525">
    <property type="term" value="F:cutinase activity"/>
    <property type="evidence" value="ECO:0007669"/>
    <property type="project" value="UniProtKB-EC"/>
</dbReference>
<keyword evidence="10" id="KW-0812">Transmembrane</keyword>
<dbReference type="InterPro" id="IPR000675">
    <property type="entry name" value="Cutinase/axe"/>
</dbReference>
<evidence type="ECO:0000256" key="1">
    <source>
        <dbReference type="ARBA" id="ARBA00007534"/>
    </source>
</evidence>
<dbReference type="SMART" id="SM01110">
    <property type="entry name" value="Cutinase"/>
    <property type="match status" value="1"/>
</dbReference>
<keyword evidence="6 9" id="KW-1015">Disulfide bond</keyword>
<organism evidence="11 12">
    <name type="scientific">Rhizodiscina lignyota</name>
    <dbReference type="NCBI Taxonomy" id="1504668"/>
    <lineage>
        <taxon>Eukaryota</taxon>
        <taxon>Fungi</taxon>
        <taxon>Dikarya</taxon>
        <taxon>Ascomycota</taxon>
        <taxon>Pezizomycotina</taxon>
        <taxon>Dothideomycetes</taxon>
        <taxon>Pleosporomycetidae</taxon>
        <taxon>Aulographales</taxon>
        <taxon>Rhizodiscinaceae</taxon>
        <taxon>Rhizodiscina</taxon>
    </lineage>
</organism>
<dbReference type="EMBL" id="ML978138">
    <property type="protein sequence ID" value="KAF2093442.1"/>
    <property type="molecule type" value="Genomic_DNA"/>
</dbReference>
<dbReference type="OrthoDB" id="2975078at2759"/>
<feature type="active site" description="Nucleophile" evidence="8">
    <location>
        <position position="143"/>
    </location>
</feature>
<dbReference type="Pfam" id="PF01083">
    <property type="entry name" value="Cutinase"/>
    <property type="match status" value="1"/>
</dbReference>
<feature type="disulfide bond" evidence="9">
    <location>
        <begin position="190"/>
        <end position="197"/>
    </location>
</feature>
<evidence type="ECO:0000256" key="2">
    <source>
        <dbReference type="ARBA" id="ARBA00013095"/>
    </source>
</evidence>
<dbReference type="Gene3D" id="3.40.50.1820">
    <property type="entry name" value="alpha/beta hydrolase"/>
    <property type="match status" value="1"/>
</dbReference>
<keyword evidence="12" id="KW-1185">Reference proteome</keyword>
<dbReference type="PANTHER" id="PTHR33630">
    <property type="entry name" value="CUTINASE RV1984C-RELATED-RELATED"/>
    <property type="match status" value="1"/>
</dbReference>
<keyword evidence="3" id="KW-0719">Serine esterase</keyword>
<feature type="transmembrane region" description="Helical" evidence="10">
    <location>
        <begin position="6"/>
        <end position="26"/>
    </location>
</feature>
<evidence type="ECO:0000256" key="8">
    <source>
        <dbReference type="PIRSR" id="PIRSR611150-1"/>
    </source>
</evidence>
<dbReference type="Proteomes" id="UP000799772">
    <property type="component" value="Unassembled WGS sequence"/>
</dbReference>
<evidence type="ECO:0000313" key="11">
    <source>
        <dbReference type="EMBL" id="KAF2093442.1"/>
    </source>
</evidence>
<dbReference type="InterPro" id="IPR011150">
    <property type="entry name" value="Cutinase_monf"/>
</dbReference>
<protein>
    <recommendedName>
        <fullName evidence="2">cutinase</fullName>
        <ecNumber evidence="2">3.1.1.74</ecNumber>
    </recommendedName>
</protein>
<dbReference type="InterPro" id="IPR029058">
    <property type="entry name" value="AB_hydrolase_fold"/>
</dbReference>
<keyword evidence="10" id="KW-1133">Transmembrane helix</keyword>
<keyword evidence="4" id="KW-0732">Signal</keyword>
<comment type="catalytic activity">
    <reaction evidence="7">
        <text>cutin + H2O = cutin monomers.</text>
        <dbReference type="EC" id="3.1.1.74"/>
    </reaction>
</comment>
<sequence length="293" mass="32602">MARIFPIAILVAIVGSITWLGRTLWIDELRYPFMFRISGGDPSLNVAWKSTETDLPCAKYEIIYARGSTEPTPLGYLIGPKLAAELRKHLGDDPKEALIVGLDWMANFVLPDSGVQGIERLIERVQRRAKQCPNMHFALAGYSQGADVIRISLQSLTDYKEQIRAIAVWGDPLTSIGWPPYYKGRVLNLCNPGDRACGGKGIIRHFIYATERDELHVPAAEFIAEKLKDEREGTGPAAFERLPVIGAGVAFLFPWKEFPPPEWQVDFPEGVVAPTIGLKGVGMQDIKAWKDEL</sequence>
<keyword evidence="5" id="KW-0378">Hydrolase</keyword>
<dbReference type="GO" id="GO:0005576">
    <property type="term" value="C:extracellular region"/>
    <property type="evidence" value="ECO:0007669"/>
    <property type="project" value="InterPro"/>
</dbReference>